<keyword evidence="3" id="KW-1185">Reference proteome</keyword>
<dbReference type="InterPro" id="IPR007033">
    <property type="entry name" value="GORAB"/>
</dbReference>
<dbReference type="EMBL" id="CM035420">
    <property type="protein sequence ID" value="KAH7404555.1"/>
    <property type="molecule type" value="Genomic_DNA"/>
</dbReference>
<feature type="compositionally biased region" description="Polar residues" evidence="1">
    <location>
        <begin position="226"/>
        <end position="237"/>
    </location>
</feature>
<organism evidence="2 3">
    <name type="scientific">Ceratopteris richardii</name>
    <name type="common">Triangle waterfern</name>
    <dbReference type="NCBI Taxonomy" id="49495"/>
    <lineage>
        <taxon>Eukaryota</taxon>
        <taxon>Viridiplantae</taxon>
        <taxon>Streptophyta</taxon>
        <taxon>Embryophyta</taxon>
        <taxon>Tracheophyta</taxon>
        <taxon>Polypodiopsida</taxon>
        <taxon>Polypodiidae</taxon>
        <taxon>Polypodiales</taxon>
        <taxon>Pteridineae</taxon>
        <taxon>Pteridaceae</taxon>
        <taxon>Parkerioideae</taxon>
        <taxon>Ceratopteris</taxon>
    </lineage>
</organism>
<proteinExistence type="predicted"/>
<gene>
    <name evidence="2" type="ORF">KP509_15G031600</name>
</gene>
<evidence type="ECO:0000256" key="1">
    <source>
        <dbReference type="SAM" id="MobiDB-lite"/>
    </source>
</evidence>
<evidence type="ECO:0000313" key="3">
    <source>
        <dbReference type="Proteomes" id="UP000825935"/>
    </source>
</evidence>
<dbReference type="OrthoDB" id="543227at2759"/>
<sequence>MESTPTPKFVFPIGPDGLPLESPVIAYTEKVLEEKELELKRYIEVNYSKIRNVERELASLALEIKLTAGPKKAALEHLRKKIELSGEKIKLAKQREEQAKKAWEAAANALKEEEDNKQKLCDDLNQLVQESAASQYSRLEELKKKLESLNHEVTGGTPVLNVREPRTEPDQSQPGSQKECLTPQTIGAEKRIKDAADEDGASKLVSERVPTKSSTPDNVKAGPAQPVSQGSRNSTLSKPARGRSAQVKGHFVQKTKANSWTGAGFDVDERLES</sequence>
<dbReference type="Pfam" id="PF04949">
    <property type="entry name" value="Transcrip_act"/>
    <property type="match status" value="1"/>
</dbReference>
<reference evidence="2" key="1">
    <citation type="submission" date="2021-08" db="EMBL/GenBank/DDBJ databases">
        <title>WGS assembly of Ceratopteris richardii.</title>
        <authorList>
            <person name="Marchant D.B."/>
            <person name="Chen G."/>
            <person name="Jenkins J."/>
            <person name="Shu S."/>
            <person name="Leebens-Mack J."/>
            <person name="Grimwood J."/>
            <person name="Schmutz J."/>
            <person name="Soltis P."/>
            <person name="Soltis D."/>
            <person name="Chen Z.-H."/>
        </authorList>
    </citation>
    <scope>NUCLEOTIDE SEQUENCE</scope>
    <source>
        <strain evidence="2">Whitten #5841</strain>
        <tissue evidence="2">Leaf</tissue>
    </source>
</reference>
<evidence type="ECO:0000313" key="2">
    <source>
        <dbReference type="EMBL" id="KAH7404555.1"/>
    </source>
</evidence>
<protein>
    <recommendedName>
        <fullName evidence="4">RAB6-interacting golgin</fullName>
    </recommendedName>
</protein>
<evidence type="ECO:0008006" key="4">
    <source>
        <dbReference type="Google" id="ProtNLM"/>
    </source>
</evidence>
<comment type="caution">
    <text evidence="2">The sequence shown here is derived from an EMBL/GenBank/DDBJ whole genome shotgun (WGS) entry which is preliminary data.</text>
</comment>
<dbReference type="PANTHER" id="PTHR35315:SF1">
    <property type="entry name" value="RAB6-INTERACTING GOLGIN"/>
    <property type="match status" value="1"/>
</dbReference>
<dbReference type="AlphaFoldDB" id="A0A8T2T269"/>
<dbReference type="EMBL" id="CM035420">
    <property type="protein sequence ID" value="KAH7404554.1"/>
    <property type="molecule type" value="Genomic_DNA"/>
</dbReference>
<feature type="region of interest" description="Disordered" evidence="1">
    <location>
        <begin position="149"/>
        <end position="273"/>
    </location>
</feature>
<dbReference type="Proteomes" id="UP000825935">
    <property type="component" value="Chromosome 15"/>
</dbReference>
<accession>A0A8T2T269</accession>
<dbReference type="PANTHER" id="PTHR35315">
    <property type="entry name" value="ACI13"/>
    <property type="match status" value="1"/>
</dbReference>
<name>A0A8T2T269_CERRI</name>